<dbReference type="PANTHER" id="PTHR43252:SF2">
    <property type="entry name" value="TRANSCRIPTION REGULATOR, PADR-LIKE FAMILY"/>
    <property type="match status" value="1"/>
</dbReference>
<organism evidence="3 4">
    <name type="scientific">Microbacterium sorbitolivorans</name>
    <dbReference type="NCBI Taxonomy" id="1867410"/>
    <lineage>
        <taxon>Bacteria</taxon>
        <taxon>Bacillati</taxon>
        <taxon>Actinomycetota</taxon>
        <taxon>Actinomycetes</taxon>
        <taxon>Micrococcales</taxon>
        <taxon>Microbacteriaceae</taxon>
        <taxon>Microbacterium</taxon>
    </lineage>
</organism>
<dbReference type="InterPro" id="IPR005149">
    <property type="entry name" value="Tscrpt_reg_PadR_N"/>
</dbReference>
<evidence type="ECO:0000259" key="2">
    <source>
        <dbReference type="Pfam" id="PF10400"/>
    </source>
</evidence>
<dbReference type="Pfam" id="PF03551">
    <property type="entry name" value="PadR"/>
    <property type="match status" value="1"/>
</dbReference>
<dbReference type="AlphaFoldDB" id="A0A367XUB2"/>
<evidence type="ECO:0000259" key="1">
    <source>
        <dbReference type="Pfam" id="PF03551"/>
    </source>
</evidence>
<dbReference type="InterPro" id="IPR036390">
    <property type="entry name" value="WH_DNA-bd_sf"/>
</dbReference>
<dbReference type="OrthoDB" id="3186544at2"/>
<dbReference type="Proteomes" id="UP000253508">
    <property type="component" value="Unassembled WGS sequence"/>
</dbReference>
<sequence length="195" mass="21660">MSVKQSLLAILDQGACYGYQLRSEFDRRTGGTWPLNVGQIYSTLDRLERDGFVERGEADDEGHVFWRITDAGRTEVRDWLSSPVAAAKGTRDELAIKLALAATLPGVDVEAIIQTQRVASLRHLQELNRAKYAGASDTAEELAWSLVVDSMIFQVEAQVRWLDHTEQRLRATPIAPLALGDEPARRGRPTKVTTS</sequence>
<dbReference type="Gene3D" id="6.10.140.190">
    <property type="match status" value="1"/>
</dbReference>
<dbReference type="RefSeq" id="WP_114118645.1">
    <property type="nucleotide sequence ID" value="NZ_BMHU01000005.1"/>
</dbReference>
<feature type="domain" description="Transcription regulator PadR C-terminal" evidence="2">
    <location>
        <begin position="90"/>
        <end position="169"/>
    </location>
</feature>
<dbReference type="Pfam" id="PF10400">
    <property type="entry name" value="Vir_act_alpha_C"/>
    <property type="match status" value="1"/>
</dbReference>
<protein>
    <submittedName>
        <fullName evidence="3">PadR family transcriptional regulator</fullName>
    </submittedName>
</protein>
<reference evidence="3 4" key="1">
    <citation type="submission" date="2018-07" db="EMBL/GenBank/DDBJ databases">
        <title>Microbacterium endoborsara sp. nov., a novel actinobacterium isolated from Borszczowia aralocaspica.</title>
        <authorList>
            <person name="An D."/>
        </authorList>
    </citation>
    <scope>NUCLEOTIDE SEQUENCE [LARGE SCALE GENOMIC DNA]</scope>
    <source>
        <strain evidence="3 4">C1.15228</strain>
    </source>
</reference>
<name>A0A367XUB2_9MICO</name>
<gene>
    <name evidence="3" type="ORF">DTO57_12950</name>
</gene>
<evidence type="ECO:0000313" key="4">
    <source>
        <dbReference type="Proteomes" id="UP000253508"/>
    </source>
</evidence>
<keyword evidence="4" id="KW-1185">Reference proteome</keyword>
<dbReference type="SUPFAM" id="SSF46785">
    <property type="entry name" value="Winged helix' DNA-binding domain"/>
    <property type="match status" value="1"/>
</dbReference>
<dbReference type="InterPro" id="IPR036388">
    <property type="entry name" value="WH-like_DNA-bd_sf"/>
</dbReference>
<proteinExistence type="predicted"/>
<accession>A0A367XUB2</accession>
<dbReference type="EMBL" id="QORO01000005">
    <property type="protein sequence ID" value="RCK57207.1"/>
    <property type="molecule type" value="Genomic_DNA"/>
</dbReference>
<dbReference type="Gene3D" id="1.10.10.10">
    <property type="entry name" value="Winged helix-like DNA-binding domain superfamily/Winged helix DNA-binding domain"/>
    <property type="match status" value="1"/>
</dbReference>
<evidence type="ECO:0000313" key="3">
    <source>
        <dbReference type="EMBL" id="RCK57207.1"/>
    </source>
</evidence>
<comment type="caution">
    <text evidence="3">The sequence shown here is derived from an EMBL/GenBank/DDBJ whole genome shotgun (WGS) entry which is preliminary data.</text>
</comment>
<dbReference type="InterPro" id="IPR018309">
    <property type="entry name" value="Tscrpt_reg_PadR_C"/>
</dbReference>
<dbReference type="PANTHER" id="PTHR43252">
    <property type="entry name" value="TRANSCRIPTIONAL REGULATOR YQJI"/>
    <property type="match status" value="1"/>
</dbReference>
<feature type="domain" description="Transcription regulator PadR N-terminal" evidence="1">
    <location>
        <begin position="7"/>
        <end position="77"/>
    </location>
</feature>